<dbReference type="Proteomes" id="UP001595818">
    <property type="component" value="Unassembled WGS sequence"/>
</dbReference>
<sequence>MRYFTFLAITCIILSCQGKNNSHEAYNLLYSVDTIIIESNTRLLDLKRGIWISDLNDEESSINLYNSFNHSIDDVNLDRLEIASNLSFEIEGPDGTGEHVNSFNLLKNGLLFIKSFNKSAIFKTNGQLLKKIDWMNAIDTKGLKYGEIPRNEMAIGNGELNIFGLNYNNRSREVFLDVLSVEKNLVERYDIDAEKSYQNFVLAYDDPKFRTFLDPYVFMSSENNLAIISHQYSNEVFVFNFEGKLLQTVHYEPKMTPKRARDLSGMNITSNEQIQNEYQKLLEQVRFGPPVWDRLKKRYLRLSAKRVFSEIRKEDSLLPEIEDVTVYLSIFDEAFNLISESAIPELNTEFVKYFAKDGKLWVFQNFSDELGFIVIDI</sequence>
<reference evidence="2" key="1">
    <citation type="journal article" date="2019" name="Int. J. Syst. Evol. Microbiol.">
        <title>The Global Catalogue of Microorganisms (GCM) 10K type strain sequencing project: providing services to taxonomists for standard genome sequencing and annotation.</title>
        <authorList>
            <consortium name="The Broad Institute Genomics Platform"/>
            <consortium name="The Broad Institute Genome Sequencing Center for Infectious Disease"/>
            <person name="Wu L."/>
            <person name="Ma J."/>
        </authorList>
    </citation>
    <scope>NUCLEOTIDE SEQUENCE [LARGE SCALE GENOMIC DNA]</scope>
    <source>
        <strain evidence="2">CGMCC 4.7466</strain>
    </source>
</reference>
<dbReference type="PROSITE" id="PS51257">
    <property type="entry name" value="PROKAR_LIPOPROTEIN"/>
    <property type="match status" value="1"/>
</dbReference>
<accession>A0ABV9T185</accession>
<keyword evidence="2" id="KW-1185">Reference proteome</keyword>
<proteinExistence type="predicted"/>
<dbReference type="EMBL" id="JBHSJJ010000006">
    <property type="protein sequence ID" value="MFC4872478.1"/>
    <property type="molecule type" value="Genomic_DNA"/>
</dbReference>
<dbReference type="RefSeq" id="WP_377064906.1">
    <property type="nucleotide sequence ID" value="NZ_JBHSJJ010000006.1"/>
</dbReference>
<organism evidence="1 2">
    <name type="scientific">Negadavirga shengliensis</name>
    <dbReference type="NCBI Taxonomy" id="1389218"/>
    <lineage>
        <taxon>Bacteria</taxon>
        <taxon>Pseudomonadati</taxon>
        <taxon>Bacteroidota</taxon>
        <taxon>Cytophagia</taxon>
        <taxon>Cytophagales</taxon>
        <taxon>Cyclobacteriaceae</taxon>
        <taxon>Negadavirga</taxon>
    </lineage>
</organism>
<evidence type="ECO:0000313" key="1">
    <source>
        <dbReference type="EMBL" id="MFC4872478.1"/>
    </source>
</evidence>
<protein>
    <submittedName>
        <fullName evidence="1">DUF4221 family protein</fullName>
    </submittedName>
</protein>
<gene>
    <name evidence="1" type="ORF">ACFPFU_12335</name>
</gene>
<dbReference type="InterPro" id="IPR025316">
    <property type="entry name" value="DUF4221"/>
</dbReference>
<evidence type="ECO:0000313" key="2">
    <source>
        <dbReference type="Proteomes" id="UP001595818"/>
    </source>
</evidence>
<name>A0ABV9T185_9BACT</name>
<comment type="caution">
    <text evidence="1">The sequence shown here is derived from an EMBL/GenBank/DDBJ whole genome shotgun (WGS) entry which is preliminary data.</text>
</comment>
<dbReference type="Pfam" id="PF13970">
    <property type="entry name" value="DUF4221"/>
    <property type="match status" value="1"/>
</dbReference>